<gene>
    <name evidence="1" type="ORF">WISP_119398</name>
</gene>
<accession>A0ABQ9CY99</accession>
<dbReference type="Proteomes" id="UP001145742">
    <property type="component" value="Unassembled WGS sequence"/>
</dbReference>
<dbReference type="PANTHER" id="PTHR33332">
    <property type="entry name" value="REVERSE TRANSCRIPTASE DOMAIN-CONTAINING PROTEIN"/>
    <property type="match status" value="1"/>
</dbReference>
<evidence type="ECO:0000313" key="1">
    <source>
        <dbReference type="EMBL" id="KAJ7408555.1"/>
    </source>
</evidence>
<reference evidence="1" key="1">
    <citation type="submission" date="2019-10" db="EMBL/GenBank/DDBJ databases">
        <authorList>
            <person name="Soares A.E.R."/>
            <person name="Aleixo A."/>
            <person name="Schneider P."/>
            <person name="Miyaki C.Y."/>
            <person name="Schneider M.P."/>
            <person name="Mello C."/>
            <person name="Vasconcelos A.T.R."/>
        </authorList>
    </citation>
    <scope>NUCLEOTIDE SEQUENCE</scope>
    <source>
        <tissue evidence="1">Muscle</tissue>
    </source>
</reference>
<protein>
    <submittedName>
        <fullName evidence="1">Uncharacterized protein</fullName>
    </submittedName>
</protein>
<sequence>MVNIDDMRSFDQQDNKYKEICSPELLSLYFFKAANSQRPDLKPLGYAPHAQYRLGADLLESSSVEKDLEVLMDNKLSMIQQCALVVKDANGILGCIRKSIVSRTKKVILPFYLVLVSLHLEPGAGPAKGYKDD</sequence>
<dbReference type="EMBL" id="WHWB01034533">
    <property type="protein sequence ID" value="KAJ7408555.1"/>
    <property type="molecule type" value="Genomic_DNA"/>
</dbReference>
<keyword evidence="2" id="KW-1185">Reference proteome</keyword>
<proteinExistence type="predicted"/>
<name>A0ABQ9CY99_9PASS</name>
<comment type="caution">
    <text evidence="1">The sequence shown here is derived from an EMBL/GenBank/DDBJ whole genome shotgun (WGS) entry which is preliminary data.</text>
</comment>
<evidence type="ECO:0000313" key="2">
    <source>
        <dbReference type="Proteomes" id="UP001145742"/>
    </source>
</evidence>
<organism evidence="1 2">
    <name type="scientific">Willisornis vidua</name>
    <name type="common">Xingu scale-backed antbird</name>
    <dbReference type="NCBI Taxonomy" id="1566151"/>
    <lineage>
        <taxon>Eukaryota</taxon>
        <taxon>Metazoa</taxon>
        <taxon>Chordata</taxon>
        <taxon>Craniata</taxon>
        <taxon>Vertebrata</taxon>
        <taxon>Euteleostomi</taxon>
        <taxon>Archelosauria</taxon>
        <taxon>Archosauria</taxon>
        <taxon>Dinosauria</taxon>
        <taxon>Saurischia</taxon>
        <taxon>Theropoda</taxon>
        <taxon>Coelurosauria</taxon>
        <taxon>Aves</taxon>
        <taxon>Neognathae</taxon>
        <taxon>Neoaves</taxon>
        <taxon>Telluraves</taxon>
        <taxon>Australaves</taxon>
        <taxon>Passeriformes</taxon>
        <taxon>Thamnophilidae</taxon>
        <taxon>Willisornis</taxon>
    </lineage>
</organism>